<dbReference type="SUPFAM" id="SSF56801">
    <property type="entry name" value="Acetyl-CoA synthetase-like"/>
    <property type="match status" value="1"/>
</dbReference>
<dbReference type="PANTHER" id="PTHR24096">
    <property type="entry name" value="LONG-CHAIN-FATTY-ACID--COA LIGASE"/>
    <property type="match status" value="1"/>
</dbReference>
<keyword evidence="6" id="KW-1185">Reference proteome</keyword>
<dbReference type="PROSITE" id="PS00455">
    <property type="entry name" value="AMP_BINDING"/>
    <property type="match status" value="1"/>
</dbReference>
<dbReference type="Proteomes" id="UP001201262">
    <property type="component" value="Unassembled WGS sequence"/>
</dbReference>
<proteinExistence type="inferred from homology"/>
<dbReference type="InterPro" id="IPR045851">
    <property type="entry name" value="AMP-bd_C_sf"/>
</dbReference>
<evidence type="ECO:0000259" key="4">
    <source>
        <dbReference type="Pfam" id="PF13193"/>
    </source>
</evidence>
<dbReference type="InterPro" id="IPR042099">
    <property type="entry name" value="ANL_N_sf"/>
</dbReference>
<dbReference type="PANTHER" id="PTHR24096:SF149">
    <property type="entry name" value="AMP-BINDING DOMAIN-CONTAINING PROTEIN-RELATED"/>
    <property type="match status" value="1"/>
</dbReference>
<accession>A0AAD4KWF3</accession>
<name>A0AAD4KWF3_9EURO</name>
<feature type="domain" description="AMP-dependent synthetase/ligase" evidence="3">
    <location>
        <begin position="28"/>
        <end position="407"/>
    </location>
</feature>
<dbReference type="Gene3D" id="3.40.50.12780">
    <property type="entry name" value="N-terminal domain of ligase-like"/>
    <property type="match status" value="1"/>
</dbReference>
<comment type="similarity">
    <text evidence="1">Belongs to the ATP-dependent AMP-binding enzyme family.</text>
</comment>
<dbReference type="Gene3D" id="3.30.300.30">
    <property type="match status" value="1"/>
</dbReference>
<protein>
    <submittedName>
        <fullName evidence="5">Uncharacterized protein</fullName>
    </submittedName>
</protein>
<evidence type="ECO:0000313" key="6">
    <source>
        <dbReference type="Proteomes" id="UP001201262"/>
    </source>
</evidence>
<dbReference type="InterPro" id="IPR020845">
    <property type="entry name" value="AMP-binding_CS"/>
</dbReference>
<sequence length="564" mass="62041">MTKKIYRSPLPSLNIEDVDLVSFLFSNPSNTPLDRPLYIDALSGKQYTFRDVIQRVRSLSNGLQQTFGLKPKDVVALFSPNTIEYPITCHSIVGAGAIVAPTSAALSSIELYAQLETSGARFIISHSSLIDTARKAAKGTSIEKIILLDGAGTSTCEHIAGTFPQGDLTPIHPSEAARQAAFICFSSGTSGAAKGVISTHQNITSNLQQWRSHCLDSGLPSQRIKRSTAVAFLPFSHIYGLNMYMCQCLVWGTTVVVMPRFDLDIYLASIQKHRPDGLELVPPIALMLVKDERVAKYDLSSVRRIMSAAAPLSIELASALEAKFKELYSTEVFCIQSWGLTETSPMATAFPNDRMDKRASGVGCIAPNMEFRFVDPETMKDAATSADGSSESAEIWCRGPNVTQGYYRNDKATKDAFYVDEDGTRWFRTGDIGTIDKEGYIAIHDRIKEMIKYKGLQVIPSELEGKLVEHPDIADAGVVGAWVETKATELPVGFVVLSSLAKDKDPKTVIEGIHSWLNPKIANHKRLRGGIFVLQQIPKSPSGKILRRQLKELLKRKTFPRAQL</sequence>
<dbReference type="CDD" id="cd05911">
    <property type="entry name" value="Firefly_Luc_like"/>
    <property type="match status" value="1"/>
</dbReference>
<dbReference type="GeneID" id="70248367"/>
<evidence type="ECO:0000259" key="3">
    <source>
        <dbReference type="Pfam" id="PF00501"/>
    </source>
</evidence>
<dbReference type="InterPro" id="IPR000873">
    <property type="entry name" value="AMP-dep_synth/lig_dom"/>
</dbReference>
<gene>
    <name evidence="5" type="ORF">BGW36DRAFT_395761</name>
</gene>
<dbReference type="EMBL" id="JAJTJA010000004">
    <property type="protein sequence ID" value="KAH8700728.1"/>
    <property type="molecule type" value="Genomic_DNA"/>
</dbReference>
<evidence type="ECO:0000256" key="1">
    <source>
        <dbReference type="ARBA" id="ARBA00006432"/>
    </source>
</evidence>
<comment type="caution">
    <text evidence="5">The sequence shown here is derived from an EMBL/GenBank/DDBJ whole genome shotgun (WGS) entry which is preliminary data.</text>
</comment>
<dbReference type="InterPro" id="IPR025110">
    <property type="entry name" value="AMP-bd_C"/>
</dbReference>
<dbReference type="GO" id="GO:0016405">
    <property type="term" value="F:CoA-ligase activity"/>
    <property type="evidence" value="ECO:0007669"/>
    <property type="project" value="TreeGrafter"/>
</dbReference>
<evidence type="ECO:0000256" key="2">
    <source>
        <dbReference type="ARBA" id="ARBA00022598"/>
    </source>
</evidence>
<dbReference type="RefSeq" id="XP_046074434.1">
    <property type="nucleotide sequence ID" value="XM_046218080.1"/>
</dbReference>
<organism evidence="5 6">
    <name type="scientific">Talaromyces proteolyticus</name>
    <dbReference type="NCBI Taxonomy" id="1131652"/>
    <lineage>
        <taxon>Eukaryota</taxon>
        <taxon>Fungi</taxon>
        <taxon>Dikarya</taxon>
        <taxon>Ascomycota</taxon>
        <taxon>Pezizomycotina</taxon>
        <taxon>Eurotiomycetes</taxon>
        <taxon>Eurotiomycetidae</taxon>
        <taxon>Eurotiales</taxon>
        <taxon>Trichocomaceae</taxon>
        <taxon>Talaromyces</taxon>
        <taxon>Talaromyces sect. Bacilispori</taxon>
    </lineage>
</organism>
<reference evidence="5" key="1">
    <citation type="submission" date="2021-12" db="EMBL/GenBank/DDBJ databases">
        <title>Convergent genome expansion in fungi linked to evolution of root-endophyte symbiosis.</title>
        <authorList>
            <consortium name="DOE Joint Genome Institute"/>
            <person name="Ke Y.-H."/>
            <person name="Bonito G."/>
            <person name="Liao H.-L."/>
            <person name="Looney B."/>
            <person name="Rojas-Flechas A."/>
            <person name="Nash J."/>
            <person name="Hameed K."/>
            <person name="Schadt C."/>
            <person name="Martin F."/>
            <person name="Crous P.W."/>
            <person name="Miettinen O."/>
            <person name="Magnuson J.K."/>
            <person name="Labbe J."/>
            <person name="Jacobson D."/>
            <person name="Doktycz M.J."/>
            <person name="Veneault-Fourrey C."/>
            <person name="Kuo A."/>
            <person name="Mondo S."/>
            <person name="Calhoun S."/>
            <person name="Riley R."/>
            <person name="Ohm R."/>
            <person name="LaButti K."/>
            <person name="Andreopoulos B."/>
            <person name="Pangilinan J."/>
            <person name="Nolan M."/>
            <person name="Tritt A."/>
            <person name="Clum A."/>
            <person name="Lipzen A."/>
            <person name="Daum C."/>
            <person name="Barry K."/>
            <person name="Grigoriev I.V."/>
            <person name="Vilgalys R."/>
        </authorList>
    </citation>
    <scope>NUCLEOTIDE SEQUENCE</scope>
    <source>
        <strain evidence="5">PMI_201</strain>
    </source>
</reference>
<dbReference type="AlphaFoldDB" id="A0AAD4KWF3"/>
<dbReference type="Pfam" id="PF13193">
    <property type="entry name" value="AMP-binding_C"/>
    <property type="match status" value="1"/>
</dbReference>
<keyword evidence="2" id="KW-0436">Ligase</keyword>
<evidence type="ECO:0000313" key="5">
    <source>
        <dbReference type="EMBL" id="KAH8700728.1"/>
    </source>
</evidence>
<dbReference type="Pfam" id="PF00501">
    <property type="entry name" value="AMP-binding"/>
    <property type="match status" value="1"/>
</dbReference>
<feature type="domain" description="AMP-binding enzyme C-terminal" evidence="4">
    <location>
        <begin position="462"/>
        <end position="544"/>
    </location>
</feature>